<dbReference type="RefSeq" id="WP_164719404.1">
    <property type="nucleotide sequence ID" value="NZ_JASPER010000047.1"/>
</dbReference>
<dbReference type="UniPathway" id="UPA00077">
    <property type="reaction ID" value="UER00154"/>
</dbReference>
<dbReference type="PANTHER" id="PTHR43071:SF1">
    <property type="entry name" value="2-AMINO-4-HYDROXY-6-HYDROXYMETHYLDIHYDROPTERIDINE PYROPHOSPHOKINASE"/>
    <property type="match status" value="1"/>
</dbReference>
<dbReference type="NCBIfam" id="TIGR01498">
    <property type="entry name" value="folK"/>
    <property type="match status" value="1"/>
</dbReference>
<feature type="region of interest" description="Disordered" evidence="10">
    <location>
        <begin position="133"/>
        <end position="182"/>
    </location>
</feature>
<keyword evidence="8 9" id="KW-0289">Folate biosynthesis</keyword>
<feature type="compositionally biased region" description="Gly residues" evidence="10">
    <location>
        <begin position="876"/>
        <end position="893"/>
    </location>
</feature>
<feature type="compositionally biased region" description="Low complexity" evidence="10">
    <location>
        <begin position="906"/>
        <end position="921"/>
    </location>
</feature>
<dbReference type="KEGG" id="avc:NCTC10951_02793"/>
<dbReference type="Gene3D" id="3.30.1130.10">
    <property type="match status" value="1"/>
</dbReference>
<dbReference type="Proteomes" id="UP000268658">
    <property type="component" value="Chromosome"/>
</dbReference>
<dbReference type="GO" id="GO:0046654">
    <property type="term" value="P:tetrahydrofolate biosynthetic process"/>
    <property type="evidence" value="ECO:0007669"/>
    <property type="project" value="UniProtKB-UniRule"/>
</dbReference>
<gene>
    <name evidence="12" type="primary">folB</name>
    <name evidence="12" type="ORF">NCTC10951_02793</name>
</gene>
<keyword evidence="4" id="KW-0808">Transferase</keyword>
<name>A0A3S4V4B9_ACTVI</name>
<keyword evidence="9 12" id="KW-0456">Lyase</keyword>
<feature type="compositionally biased region" description="Low complexity" evidence="10">
    <location>
        <begin position="520"/>
        <end position="531"/>
    </location>
</feature>
<evidence type="ECO:0000256" key="6">
    <source>
        <dbReference type="ARBA" id="ARBA00022777"/>
    </source>
</evidence>
<protein>
    <recommendedName>
        <fullName evidence="9">Bifunctional folate synthesis protein</fullName>
    </recommendedName>
    <domain>
        <recommendedName>
            <fullName evidence="9">Dihydroneopterin aldolase</fullName>
            <shortName evidence="9">DHNA</shortName>
            <ecNumber evidence="9">4.1.2.25</ecNumber>
        </recommendedName>
        <alternativeName>
            <fullName evidence="9">7,8-dihydroneopterin aldolase</fullName>
        </alternativeName>
    </domain>
    <domain>
        <recommendedName>
            <fullName evidence="9">2-amino-4-hydroxy-6-hydroxymethyldihydropteridine pyrophosphokinase</fullName>
            <ecNumber evidence="9">2.7.6.3</ecNumber>
        </recommendedName>
        <alternativeName>
            <fullName evidence="9">6-hydroxymethyl-7,8-dihydropterin pyrophosphokinase</fullName>
            <shortName evidence="9">PPPK</shortName>
        </alternativeName>
        <alternativeName>
            <fullName evidence="9">7,8-dihydro-6-hydroxymethylpterin pyrophosphokinase</fullName>
            <shortName evidence="9">HPPK</shortName>
        </alternativeName>
    </domain>
</protein>
<dbReference type="SUPFAM" id="SSF55620">
    <property type="entry name" value="Tetrahydrobiopterin biosynthesis enzymes-like"/>
    <property type="match status" value="1"/>
</dbReference>
<dbReference type="InterPro" id="IPR035907">
    <property type="entry name" value="Hppk_sf"/>
</dbReference>
<feature type="compositionally biased region" description="Low complexity" evidence="10">
    <location>
        <begin position="430"/>
        <end position="464"/>
    </location>
</feature>
<accession>A0A3S4V4B9</accession>
<dbReference type="GO" id="GO:0004150">
    <property type="term" value="F:dihydroneopterin aldolase activity"/>
    <property type="evidence" value="ECO:0007669"/>
    <property type="project" value="UniProtKB-UniRule"/>
</dbReference>
<feature type="region of interest" description="Disordered" evidence="10">
    <location>
        <begin position="207"/>
        <end position="294"/>
    </location>
</feature>
<feature type="region of interest" description="Disordered" evidence="10">
    <location>
        <begin position="379"/>
        <end position="582"/>
    </location>
</feature>
<comment type="function">
    <text evidence="9">Catalyzes the conversion of 7,8-dihydroneopterin to 6-hydroxymethyl-7,8-dihydropterin.</text>
</comment>
<dbReference type="InterPro" id="IPR043133">
    <property type="entry name" value="GTP-CH-I_C/QueF"/>
</dbReference>
<dbReference type="PANTHER" id="PTHR43071">
    <property type="entry name" value="2-AMINO-4-HYDROXY-6-HYDROXYMETHYLDIHYDROPTERIDINE PYROPHOSPHOKINASE"/>
    <property type="match status" value="1"/>
</dbReference>
<dbReference type="EC" id="4.1.2.25" evidence="9"/>
<dbReference type="CDD" id="cd00534">
    <property type="entry name" value="DHNA_DHNTPE"/>
    <property type="match status" value="1"/>
</dbReference>
<dbReference type="SMART" id="SM00905">
    <property type="entry name" value="FolB"/>
    <property type="match status" value="1"/>
</dbReference>
<sequence length="952" mass="94763">MSTTVSATTDRISLVGLSARGHHGVLPFEREEGQLFTVDVVLDLGQRGTAVAAVTDSVTDAVDYSRVANGIVSIIEGEPVNLIESLADRIAERVLSFPRVVAAEVTVHKPEAPLDVAFEDVSVTIHRVADAAAGHGGSPATSQAAWAAQGEEPVAVSAQPLATPSSPASSAAPAYEPPAATPAAPLVSEASDFTSASFVGEAAAAAPMVPTPEPPITPTPSPASPLEAPARSSFAAAAPSVPTPVPAEPSGAGASTQPWAPDWATDSAASASTSASSWAPEAPEVAEASETSGAVGVSEFSTGSSYDSYSVTSSSSAASSLLDTPSTSAPTAASAGRTAGADGFVSLAADALGVAPSAPQTSSAPVASGYADEVVVDASASAVSGAPSEPASSAGELPVQLPREGRHVASSEEVEQQAAPVVDSPVDLLGGSSPFGESGSYSGSSYSGAAYDEPAGAAGADADASFSSLNGLGPDSTTAAADGFADASASQPLAEPEPSAFAAPGEFPGSVSQEAAAPTYSEPSYSEPSYSGDFSQPGDAAANAVNAAPQASAPTQPGFPGIAAPGTAPAAPEVPAAPVDPLAERPGRPIGVVFSLGANVGAVVESLRTAVHGLKAAEGIEVTQVAPLARTVAVVAEGAEPQPDYLNTVVTAMTTLSPRELLELCHSLEAAAGRVRTEPWGVRTLDVDLIEVEGIASADPALSLPHPRAAERAFVLVPWSQADPFAELAGRSVSELAENAPDRGGLRWLAFDWLDSDSLPDKPTGPYVEPPVEQDAGDAGPELVYDATRDESSAADASLAADYAGSISGGSPATAGPAPSGQPFGAQAPVEQAPFEQSPFDSSYDSSTWSGQAPQVDSPYRAASAPEAAGVAGATGSQGGYAPGRVAGAGGFPGDQQDIGSYASYAPGQQEQAATEAQPQQNDAEGDAWQSPLQWNDVIGGGAQGTGPRQDV</sequence>
<comment type="similarity">
    <text evidence="3">In the N-terminal section; belongs to the DHNA family.</text>
</comment>
<comment type="similarity">
    <text evidence="9">Belongs to the DHNA family.</text>
</comment>
<feature type="compositionally biased region" description="Low complexity" evidence="10">
    <location>
        <begin position="157"/>
        <end position="174"/>
    </location>
</feature>
<evidence type="ECO:0000256" key="5">
    <source>
        <dbReference type="ARBA" id="ARBA00022741"/>
    </source>
</evidence>
<dbReference type="InterPro" id="IPR000550">
    <property type="entry name" value="Hppk"/>
</dbReference>
<feature type="region of interest" description="Disordered" evidence="10">
    <location>
        <begin position="836"/>
        <end position="952"/>
    </location>
</feature>
<comment type="catalytic activity">
    <reaction evidence="9">
        <text>7,8-dihydroneopterin = 6-hydroxymethyl-7,8-dihydropterin + glycolaldehyde</text>
        <dbReference type="Rhea" id="RHEA:10540"/>
        <dbReference type="ChEBI" id="CHEBI:17001"/>
        <dbReference type="ChEBI" id="CHEBI:17071"/>
        <dbReference type="ChEBI" id="CHEBI:44841"/>
        <dbReference type="EC" id="4.1.2.25"/>
    </reaction>
</comment>
<evidence type="ECO:0000256" key="9">
    <source>
        <dbReference type="RuleBase" id="RU362079"/>
    </source>
</evidence>
<dbReference type="EMBL" id="LR134477">
    <property type="protein sequence ID" value="VEI18588.1"/>
    <property type="molecule type" value="Genomic_DNA"/>
</dbReference>
<dbReference type="NCBIfam" id="TIGR00525">
    <property type="entry name" value="folB"/>
    <property type="match status" value="1"/>
</dbReference>
<dbReference type="Pfam" id="PF01288">
    <property type="entry name" value="HPPK"/>
    <property type="match status" value="1"/>
</dbReference>
<feature type="region of interest" description="Disordered" evidence="10">
    <location>
        <begin position="760"/>
        <end position="779"/>
    </location>
</feature>
<feature type="compositionally biased region" description="Low complexity" evidence="10">
    <location>
        <begin position="379"/>
        <end position="395"/>
    </location>
</feature>
<dbReference type="InterPro" id="IPR006157">
    <property type="entry name" value="FolB_dom"/>
</dbReference>
<feature type="compositionally biased region" description="Pro residues" evidence="10">
    <location>
        <begin position="209"/>
        <end position="223"/>
    </location>
</feature>
<evidence type="ECO:0000256" key="2">
    <source>
        <dbReference type="ARBA" id="ARBA00005051"/>
    </source>
</evidence>
<evidence type="ECO:0000256" key="7">
    <source>
        <dbReference type="ARBA" id="ARBA00022840"/>
    </source>
</evidence>
<evidence type="ECO:0000256" key="8">
    <source>
        <dbReference type="ARBA" id="ARBA00022909"/>
    </source>
</evidence>
<reference evidence="12 13" key="1">
    <citation type="submission" date="2018-12" db="EMBL/GenBank/DDBJ databases">
        <authorList>
            <consortium name="Pathogen Informatics"/>
        </authorList>
    </citation>
    <scope>NUCLEOTIDE SEQUENCE [LARGE SCALE GENOMIC DNA]</scope>
    <source>
        <strain evidence="12 13">NCTC10951</strain>
    </source>
</reference>
<dbReference type="InterPro" id="IPR006156">
    <property type="entry name" value="Dihydroneopterin_aldolase"/>
</dbReference>
<evidence type="ECO:0000256" key="3">
    <source>
        <dbReference type="ARBA" id="ARBA00009640"/>
    </source>
</evidence>
<feature type="compositionally biased region" description="Polar residues" evidence="10">
    <location>
        <begin position="839"/>
        <end position="855"/>
    </location>
</feature>
<keyword evidence="7" id="KW-0067">ATP-binding</keyword>
<feature type="compositionally biased region" description="Low complexity" evidence="10">
    <location>
        <begin position="540"/>
        <end position="581"/>
    </location>
</feature>
<dbReference type="GO" id="GO:0016301">
    <property type="term" value="F:kinase activity"/>
    <property type="evidence" value="ECO:0007669"/>
    <property type="project" value="UniProtKB-KW"/>
</dbReference>
<keyword evidence="6" id="KW-0418">Kinase</keyword>
<dbReference type="GO" id="GO:0003848">
    <property type="term" value="F:2-amino-4-hydroxy-6-hydroxymethyldihydropteridine diphosphokinase activity"/>
    <property type="evidence" value="ECO:0007669"/>
    <property type="project" value="UniProtKB-EC"/>
</dbReference>
<feature type="compositionally biased region" description="Low complexity" evidence="10">
    <location>
        <begin position="258"/>
        <end position="292"/>
    </location>
</feature>
<dbReference type="NCBIfam" id="TIGR00526">
    <property type="entry name" value="folB_dom"/>
    <property type="match status" value="1"/>
</dbReference>
<dbReference type="Pfam" id="PF02152">
    <property type="entry name" value="FolB"/>
    <property type="match status" value="1"/>
</dbReference>
<dbReference type="CDD" id="cd00483">
    <property type="entry name" value="HPPK"/>
    <property type="match status" value="1"/>
</dbReference>
<comment type="catalytic activity">
    <reaction evidence="1">
        <text>6-hydroxymethyl-7,8-dihydropterin + ATP = (7,8-dihydropterin-6-yl)methyl diphosphate + AMP + H(+)</text>
        <dbReference type="Rhea" id="RHEA:11412"/>
        <dbReference type="ChEBI" id="CHEBI:15378"/>
        <dbReference type="ChEBI" id="CHEBI:30616"/>
        <dbReference type="ChEBI" id="CHEBI:44841"/>
        <dbReference type="ChEBI" id="CHEBI:72950"/>
        <dbReference type="ChEBI" id="CHEBI:456215"/>
        <dbReference type="EC" id="2.7.6.3"/>
    </reaction>
</comment>
<feature type="compositionally biased region" description="Low complexity" evidence="10">
    <location>
        <begin position="224"/>
        <end position="240"/>
    </location>
</feature>
<evidence type="ECO:0000259" key="11">
    <source>
        <dbReference type="SMART" id="SM00905"/>
    </source>
</evidence>
<dbReference type="EC" id="2.7.6.3" evidence="9"/>
<evidence type="ECO:0000313" key="13">
    <source>
        <dbReference type="Proteomes" id="UP000268658"/>
    </source>
</evidence>
<evidence type="ECO:0000256" key="10">
    <source>
        <dbReference type="SAM" id="MobiDB-lite"/>
    </source>
</evidence>
<comment type="pathway">
    <text evidence="9">Cofactor biosynthesis; tetrahydrofolate biosynthesis; 2-amino-4-hydroxy-6-hydroxymethyl-7,8-dihydropteridine diphosphate from 7,8-dihydroneopterin triphosphate: step 3/4.</text>
</comment>
<evidence type="ECO:0000256" key="1">
    <source>
        <dbReference type="ARBA" id="ARBA00000198"/>
    </source>
</evidence>
<evidence type="ECO:0000256" key="4">
    <source>
        <dbReference type="ARBA" id="ARBA00022679"/>
    </source>
</evidence>
<comment type="pathway">
    <text evidence="2">Cofactor biosynthesis; tetrahydrofolate biosynthesis; 2-amino-4-hydroxy-6-hydroxymethyl-7,8-dihydropteridine diphosphate from 7,8-dihydroneopterin triphosphate: step 4/4.</text>
</comment>
<dbReference type="GO" id="GO:0005524">
    <property type="term" value="F:ATP binding"/>
    <property type="evidence" value="ECO:0007669"/>
    <property type="project" value="UniProtKB-KW"/>
</dbReference>
<keyword evidence="5" id="KW-0547">Nucleotide-binding</keyword>
<feature type="domain" description="Dihydroneopterin aldolase/epimerase" evidence="11">
    <location>
        <begin position="12"/>
        <end position="127"/>
    </location>
</feature>
<feature type="compositionally biased region" description="Low complexity" evidence="10">
    <location>
        <begin position="862"/>
        <end position="875"/>
    </location>
</feature>
<dbReference type="GO" id="GO:0046656">
    <property type="term" value="P:folic acid biosynthetic process"/>
    <property type="evidence" value="ECO:0007669"/>
    <property type="project" value="UniProtKB-UniRule"/>
</dbReference>
<dbReference type="SUPFAM" id="SSF55083">
    <property type="entry name" value="6-hydroxymethyl-7,8-dihydropterin pyrophosphokinase, HPPK"/>
    <property type="match status" value="1"/>
</dbReference>
<dbReference type="Gene3D" id="3.30.70.560">
    <property type="entry name" value="7,8-Dihydro-6-hydroxymethylpterin-pyrophosphokinase HPPK"/>
    <property type="match status" value="1"/>
</dbReference>
<evidence type="ECO:0000313" key="12">
    <source>
        <dbReference type="EMBL" id="VEI18588.1"/>
    </source>
</evidence>
<organism evidence="12 13">
    <name type="scientific">Actinomyces viscosus</name>
    <dbReference type="NCBI Taxonomy" id="1656"/>
    <lineage>
        <taxon>Bacteria</taxon>
        <taxon>Bacillati</taxon>
        <taxon>Actinomycetota</taxon>
        <taxon>Actinomycetes</taxon>
        <taxon>Actinomycetales</taxon>
        <taxon>Actinomycetaceae</taxon>
        <taxon>Actinomyces</taxon>
    </lineage>
</organism>
<dbReference type="AlphaFoldDB" id="A0A3S4V4B9"/>
<proteinExistence type="inferred from homology"/>
<feature type="compositionally biased region" description="Low complexity" evidence="10">
    <location>
        <begin position="475"/>
        <end position="490"/>
    </location>
</feature>
<feature type="region of interest" description="Disordered" evidence="10">
    <location>
        <begin position="316"/>
        <end position="337"/>
    </location>
</feature>